<evidence type="ECO:0000313" key="2">
    <source>
        <dbReference type="Proteomes" id="UP000823613"/>
    </source>
</evidence>
<protein>
    <submittedName>
        <fullName evidence="1">Uncharacterized protein</fullName>
    </submittedName>
</protein>
<proteinExistence type="predicted"/>
<sequence length="87" mass="10048">MEKKLVKVPFKVELAKKIINGEVDGRIVTRDDKNVRILCFDRKGSALPIIALVEIKCGVEDYFSFYSNGRYDIYENNSKDIMLEICK</sequence>
<name>A0A9D9DHS4_9BACL</name>
<dbReference type="EMBL" id="JADIMY010000002">
    <property type="protein sequence ID" value="MBO8426960.1"/>
    <property type="molecule type" value="Genomic_DNA"/>
</dbReference>
<dbReference type="Proteomes" id="UP000823613">
    <property type="component" value="Unassembled WGS sequence"/>
</dbReference>
<accession>A0A9D9DHS4</accession>
<reference evidence="1" key="1">
    <citation type="submission" date="2020-10" db="EMBL/GenBank/DDBJ databases">
        <authorList>
            <person name="Gilroy R."/>
        </authorList>
    </citation>
    <scope>NUCLEOTIDE SEQUENCE</scope>
    <source>
        <strain evidence="1">11159</strain>
    </source>
</reference>
<comment type="caution">
    <text evidence="1">The sequence shown here is derived from an EMBL/GenBank/DDBJ whole genome shotgun (WGS) entry which is preliminary data.</text>
</comment>
<dbReference type="AlphaFoldDB" id="A0A9D9DHS4"/>
<organism evidence="1 2">
    <name type="scientific">Candidatus Onthovivens merdipullorum</name>
    <dbReference type="NCBI Taxonomy" id="2840889"/>
    <lineage>
        <taxon>Bacteria</taxon>
        <taxon>Bacillati</taxon>
        <taxon>Bacillota</taxon>
        <taxon>Bacilli</taxon>
        <taxon>Bacillales</taxon>
        <taxon>Candidatus Onthovivens</taxon>
    </lineage>
</organism>
<reference evidence="1" key="2">
    <citation type="journal article" date="2021" name="PeerJ">
        <title>Extensive microbial diversity within the chicken gut microbiome revealed by metagenomics and culture.</title>
        <authorList>
            <person name="Gilroy R."/>
            <person name="Ravi A."/>
            <person name="Getino M."/>
            <person name="Pursley I."/>
            <person name="Horton D.L."/>
            <person name="Alikhan N.F."/>
            <person name="Baker D."/>
            <person name="Gharbi K."/>
            <person name="Hall N."/>
            <person name="Watson M."/>
            <person name="Adriaenssens E.M."/>
            <person name="Foster-Nyarko E."/>
            <person name="Jarju S."/>
            <person name="Secka A."/>
            <person name="Antonio M."/>
            <person name="Oren A."/>
            <person name="Chaudhuri R.R."/>
            <person name="La Ragione R."/>
            <person name="Hildebrand F."/>
            <person name="Pallen M.J."/>
        </authorList>
    </citation>
    <scope>NUCLEOTIDE SEQUENCE</scope>
    <source>
        <strain evidence="1">11159</strain>
    </source>
</reference>
<evidence type="ECO:0000313" key="1">
    <source>
        <dbReference type="EMBL" id="MBO8426960.1"/>
    </source>
</evidence>
<gene>
    <name evidence="1" type="ORF">IAC58_00110</name>
</gene>